<feature type="domain" description="Phosphatidic acid phosphatase type 2/haloperoxidase" evidence="10">
    <location>
        <begin position="165"/>
        <end position="309"/>
    </location>
</feature>
<dbReference type="Proteomes" id="UP000264840">
    <property type="component" value="Unplaced"/>
</dbReference>
<dbReference type="CDD" id="cd03384">
    <property type="entry name" value="PAP2_wunen"/>
    <property type="match status" value="1"/>
</dbReference>
<evidence type="ECO:0000256" key="4">
    <source>
        <dbReference type="ARBA" id="ARBA00022692"/>
    </source>
</evidence>
<dbReference type="GO" id="GO:0008195">
    <property type="term" value="F:phosphatidate phosphatase activity"/>
    <property type="evidence" value="ECO:0007669"/>
    <property type="project" value="TreeGrafter"/>
</dbReference>
<dbReference type="GeneTree" id="ENSGT00940000158610"/>
<dbReference type="InterPro" id="IPR036938">
    <property type="entry name" value="PAP2/HPO_sf"/>
</dbReference>
<evidence type="ECO:0000256" key="9">
    <source>
        <dbReference type="SAM" id="Phobius"/>
    </source>
</evidence>
<feature type="transmembrane region" description="Helical" evidence="9">
    <location>
        <begin position="165"/>
        <end position="185"/>
    </location>
</feature>
<keyword evidence="5 9" id="KW-1133">Transmembrane helix</keyword>
<evidence type="ECO:0000256" key="6">
    <source>
        <dbReference type="ARBA" id="ARBA00023136"/>
    </source>
</evidence>
<feature type="transmembrane region" description="Helical" evidence="9">
    <location>
        <begin position="263"/>
        <end position="282"/>
    </location>
</feature>
<proteinExistence type="inferred from homology"/>
<sequence>MQYVEMFLKLCNEKNLNHFFSDLVCLSLAALVRREVDMPSKPPSRKERKKWFTSLTGELVIMAGTVMLAYYFEYTDTFTVHVQGFFCYDTTYTKPYLGPEDSSAIPPVLLYAAVAGLPTLLITVTETVLFLVQYTSKEFDRLEKTVATGDCCYLNPLVRRTFRFLGVYTFGLFTVDIFVNAGQVVTGNLAPYFLTVCKPNYTALGCQQALRYISHQEACTGNQDDILRARKTFPSKEAALSVYAALYLAMYVTCTVQAKGTRLAKPVLSLGLMCLAFLTGLNRVAEYRNHWSDVIAGFIIGTAIATFLVVCVVHNFKGKLLLSEESLVEQRPNIAMLNIGQGESPLEKYITSQNHIAFAEVT</sequence>
<keyword evidence="6 9" id="KW-0472">Membrane</keyword>
<evidence type="ECO:0000256" key="1">
    <source>
        <dbReference type="ARBA" id="ARBA00004651"/>
    </source>
</evidence>
<dbReference type="Ensembl" id="ENSHBUT00000010557.1">
    <property type="protein sequence ID" value="ENSHBUP00000003344.1"/>
    <property type="gene ID" value="ENSHBUG00000004604.1"/>
</dbReference>
<evidence type="ECO:0000256" key="7">
    <source>
        <dbReference type="ARBA" id="ARBA00069376"/>
    </source>
</evidence>
<dbReference type="GO" id="GO:0006644">
    <property type="term" value="P:phospholipid metabolic process"/>
    <property type="evidence" value="ECO:0007669"/>
    <property type="project" value="InterPro"/>
</dbReference>
<name>A0A3Q2UZ48_HAPBU</name>
<feature type="transmembrane region" description="Helical" evidence="9">
    <location>
        <begin position="294"/>
        <end position="313"/>
    </location>
</feature>
<reference evidence="11" key="1">
    <citation type="submission" date="2025-08" db="UniProtKB">
        <authorList>
            <consortium name="Ensembl"/>
        </authorList>
    </citation>
    <scope>IDENTIFICATION</scope>
</reference>
<protein>
    <recommendedName>
        <fullName evidence="7">Phospholipid phosphatase-related protein type 5</fullName>
    </recommendedName>
    <alternativeName>
        <fullName evidence="8">Lipid phosphate phosphatase-related protein type 5</fullName>
    </alternativeName>
</protein>
<organism evidence="11 12">
    <name type="scientific">Haplochromis burtoni</name>
    <name type="common">Burton's mouthbrooder</name>
    <name type="synonym">Chromis burtoni</name>
    <dbReference type="NCBI Taxonomy" id="8153"/>
    <lineage>
        <taxon>Eukaryota</taxon>
        <taxon>Metazoa</taxon>
        <taxon>Chordata</taxon>
        <taxon>Craniata</taxon>
        <taxon>Vertebrata</taxon>
        <taxon>Euteleostomi</taxon>
        <taxon>Actinopterygii</taxon>
        <taxon>Neopterygii</taxon>
        <taxon>Teleostei</taxon>
        <taxon>Neoteleostei</taxon>
        <taxon>Acanthomorphata</taxon>
        <taxon>Ovalentaria</taxon>
        <taxon>Cichlomorphae</taxon>
        <taxon>Cichliformes</taxon>
        <taxon>Cichlidae</taxon>
        <taxon>African cichlids</taxon>
        <taxon>Pseudocrenilabrinae</taxon>
        <taxon>Haplochromini</taxon>
        <taxon>Haplochromis</taxon>
    </lineage>
</organism>
<evidence type="ECO:0000256" key="8">
    <source>
        <dbReference type="ARBA" id="ARBA00081265"/>
    </source>
</evidence>
<feature type="transmembrane region" description="Helical" evidence="9">
    <location>
        <begin position="108"/>
        <end position="132"/>
    </location>
</feature>
<dbReference type="STRING" id="8153.ENSHBUP00000003344"/>
<keyword evidence="3" id="KW-1003">Cell membrane</keyword>
<evidence type="ECO:0000256" key="3">
    <source>
        <dbReference type="ARBA" id="ARBA00022475"/>
    </source>
</evidence>
<dbReference type="SUPFAM" id="SSF48317">
    <property type="entry name" value="Acid phosphatase/Vanadium-dependent haloperoxidase"/>
    <property type="match status" value="1"/>
</dbReference>
<evidence type="ECO:0000313" key="11">
    <source>
        <dbReference type="Ensembl" id="ENSHBUP00000003344.1"/>
    </source>
</evidence>
<evidence type="ECO:0000256" key="2">
    <source>
        <dbReference type="ARBA" id="ARBA00008816"/>
    </source>
</evidence>
<dbReference type="SMART" id="SM00014">
    <property type="entry name" value="acidPPc"/>
    <property type="match status" value="1"/>
</dbReference>
<comment type="subcellular location">
    <subcellularLocation>
        <location evidence="1">Cell membrane</location>
        <topology evidence="1">Multi-pass membrane protein</topology>
    </subcellularLocation>
</comment>
<dbReference type="GO" id="GO:0005886">
    <property type="term" value="C:plasma membrane"/>
    <property type="evidence" value="ECO:0007669"/>
    <property type="project" value="UniProtKB-SubCell"/>
</dbReference>
<dbReference type="InterPro" id="IPR000326">
    <property type="entry name" value="PAP2/HPO"/>
</dbReference>
<dbReference type="GO" id="GO:0007165">
    <property type="term" value="P:signal transduction"/>
    <property type="evidence" value="ECO:0007669"/>
    <property type="project" value="TreeGrafter"/>
</dbReference>
<keyword evidence="12" id="KW-1185">Reference proteome</keyword>
<dbReference type="AlphaFoldDB" id="A0A3Q2UZ48"/>
<comment type="similarity">
    <text evidence="2">Belongs to the PA-phosphatase related phosphoesterase family.</text>
</comment>
<evidence type="ECO:0000313" key="12">
    <source>
        <dbReference type="Proteomes" id="UP000264840"/>
    </source>
</evidence>
<dbReference type="FunFam" id="1.20.144.10:FF:000002">
    <property type="entry name" value="phospholipid phosphatase-related protein type 5"/>
    <property type="match status" value="1"/>
</dbReference>
<accession>A0A3Q2UZ48</accession>
<dbReference type="PANTHER" id="PTHR10165">
    <property type="entry name" value="LIPID PHOSPHATE PHOSPHATASE"/>
    <property type="match status" value="1"/>
</dbReference>
<evidence type="ECO:0000259" key="10">
    <source>
        <dbReference type="SMART" id="SM00014"/>
    </source>
</evidence>
<dbReference type="InterPro" id="IPR043216">
    <property type="entry name" value="PAP-like"/>
</dbReference>
<dbReference type="Gene3D" id="1.20.144.10">
    <property type="entry name" value="Phosphatidic acid phosphatase type 2/haloperoxidase"/>
    <property type="match status" value="1"/>
</dbReference>
<dbReference type="PANTHER" id="PTHR10165:SF17">
    <property type="entry name" value="PHOSPHOLIPID PHOSPHATASE-RELATED PROTEIN TYPE 5"/>
    <property type="match status" value="1"/>
</dbReference>
<dbReference type="GO" id="GO:0046839">
    <property type="term" value="P:phospholipid dephosphorylation"/>
    <property type="evidence" value="ECO:0007669"/>
    <property type="project" value="TreeGrafter"/>
</dbReference>
<dbReference type="Pfam" id="PF01569">
    <property type="entry name" value="PAP2"/>
    <property type="match status" value="1"/>
</dbReference>
<keyword evidence="4 9" id="KW-0812">Transmembrane</keyword>
<reference evidence="11" key="2">
    <citation type="submission" date="2025-09" db="UniProtKB">
        <authorList>
            <consortium name="Ensembl"/>
        </authorList>
    </citation>
    <scope>IDENTIFICATION</scope>
</reference>
<feature type="transmembrane region" description="Helical" evidence="9">
    <location>
        <begin position="52"/>
        <end position="72"/>
    </location>
</feature>
<evidence type="ECO:0000256" key="5">
    <source>
        <dbReference type="ARBA" id="ARBA00022989"/>
    </source>
</evidence>
<feature type="transmembrane region" description="Helical" evidence="9">
    <location>
        <begin position="238"/>
        <end position="256"/>
    </location>
</feature>